<evidence type="ECO:0000313" key="3">
    <source>
        <dbReference type="Proteomes" id="UP000334340"/>
    </source>
</evidence>
<name>A0A564ZM21_9BACT</name>
<accession>A0A564ZM21</accession>
<proteinExistence type="predicted"/>
<evidence type="ECO:0000313" key="2">
    <source>
        <dbReference type="EMBL" id="VUZ86375.1"/>
    </source>
</evidence>
<dbReference type="EMBL" id="CABIKM010000054">
    <property type="protein sequence ID" value="VUZ86375.1"/>
    <property type="molecule type" value="Genomic_DNA"/>
</dbReference>
<reference evidence="2 3" key="1">
    <citation type="submission" date="2019-07" db="EMBL/GenBank/DDBJ databases">
        <authorList>
            <person name="Cremers G."/>
        </authorList>
    </citation>
    <scope>NUCLEOTIDE SEQUENCE [LARGE SCALE GENOMIC DNA]</scope>
</reference>
<feature type="compositionally biased region" description="Basic and acidic residues" evidence="1">
    <location>
        <begin position="7"/>
        <end position="21"/>
    </location>
</feature>
<evidence type="ECO:0000256" key="1">
    <source>
        <dbReference type="SAM" id="MobiDB-lite"/>
    </source>
</evidence>
<sequence length="117" mass="12942">MPLQEPEIQRDRGRDLEDEHFRREDPRLIERLNELKAAETTREAIAKASGITKPAGLDRLMALGIEGETATPLIMVPLVEVAWADGTLDAKERCAILDRAGDSEVARGSTEHALLEL</sequence>
<keyword evidence="3" id="KW-1185">Reference proteome</keyword>
<organism evidence="2 3">
    <name type="scientific">Candidatus Methylomirabilis lanthanidiphila</name>
    <dbReference type="NCBI Taxonomy" id="2211376"/>
    <lineage>
        <taxon>Bacteria</taxon>
        <taxon>Candidatus Methylomirabilota</taxon>
        <taxon>Candidatus Methylomirabilia</taxon>
        <taxon>Candidatus Methylomirabilales</taxon>
        <taxon>Candidatus Methylomirabilaceae</taxon>
        <taxon>Candidatus Methylomirabilis</taxon>
    </lineage>
</organism>
<dbReference type="Proteomes" id="UP000334340">
    <property type="component" value="Unassembled WGS sequence"/>
</dbReference>
<protein>
    <submittedName>
        <fullName evidence="2">Uncharacterized protein</fullName>
    </submittedName>
</protein>
<feature type="region of interest" description="Disordered" evidence="1">
    <location>
        <begin position="1"/>
        <end position="21"/>
    </location>
</feature>
<gene>
    <name evidence="2" type="ORF">MELA_02778</name>
</gene>
<dbReference type="AlphaFoldDB" id="A0A564ZM21"/>